<name>A0A8J8C955_9EURY</name>
<accession>A0A8J8C955</accession>
<dbReference type="RefSeq" id="WP_220588095.1">
    <property type="nucleotide sequence ID" value="NZ_RKLQ01000002.1"/>
</dbReference>
<keyword evidence="1" id="KW-0472">Membrane</keyword>
<evidence type="ECO:0000313" key="2">
    <source>
        <dbReference type="EMBL" id="MBX0303854.1"/>
    </source>
</evidence>
<dbReference type="AlphaFoldDB" id="A0A8J8C955"/>
<feature type="transmembrane region" description="Helical" evidence="1">
    <location>
        <begin position="90"/>
        <end position="108"/>
    </location>
</feature>
<reference evidence="2" key="1">
    <citation type="submission" date="2021-06" db="EMBL/GenBank/DDBJ databases">
        <title>Halomicroarcula sp. F24A a new haloarchaeum isolated from saline soil.</title>
        <authorList>
            <person name="Duran-Viseras A."/>
            <person name="Sanchez-Porro C."/>
            <person name="Ventosa A."/>
        </authorList>
    </citation>
    <scope>NUCLEOTIDE SEQUENCE</scope>
    <source>
        <strain evidence="2">F24A</strain>
    </source>
</reference>
<feature type="transmembrane region" description="Helical" evidence="1">
    <location>
        <begin position="65"/>
        <end position="84"/>
    </location>
</feature>
<proteinExistence type="predicted"/>
<feature type="transmembrane region" description="Helical" evidence="1">
    <location>
        <begin position="37"/>
        <end position="58"/>
    </location>
</feature>
<evidence type="ECO:0000256" key="1">
    <source>
        <dbReference type="SAM" id="Phobius"/>
    </source>
</evidence>
<dbReference type="EMBL" id="RKLQ01000002">
    <property type="protein sequence ID" value="MBX0303854.1"/>
    <property type="molecule type" value="Genomic_DNA"/>
</dbReference>
<feature type="transmembrane region" description="Helical" evidence="1">
    <location>
        <begin position="12"/>
        <end position="31"/>
    </location>
</feature>
<keyword evidence="3" id="KW-1185">Reference proteome</keyword>
<keyword evidence="1" id="KW-0812">Transmembrane</keyword>
<evidence type="ECO:0000313" key="3">
    <source>
        <dbReference type="Proteomes" id="UP000783863"/>
    </source>
</evidence>
<keyword evidence="1" id="KW-1133">Transmembrane helix</keyword>
<dbReference type="Proteomes" id="UP000783863">
    <property type="component" value="Unassembled WGS sequence"/>
</dbReference>
<gene>
    <name evidence="2" type="ORF">EGD98_09255</name>
</gene>
<comment type="caution">
    <text evidence="2">The sequence shown here is derived from an EMBL/GenBank/DDBJ whole genome shotgun (WGS) entry which is preliminary data.</text>
</comment>
<sequence>MSAASAKVHSFVKSVPPFLIGGVLSILVGVTQSTPSTYFDAFYILVGLGMVGQAWLYWRDERPKKLGVSHVTFAIAFGVLAYFSRTAEPFIARLSVIACLWILAVVGYRSWRR</sequence>
<organism evidence="2 3">
    <name type="scientific">Haloarcula salinisoli</name>
    <dbReference type="NCBI Taxonomy" id="2487746"/>
    <lineage>
        <taxon>Archaea</taxon>
        <taxon>Methanobacteriati</taxon>
        <taxon>Methanobacteriota</taxon>
        <taxon>Stenosarchaea group</taxon>
        <taxon>Halobacteria</taxon>
        <taxon>Halobacteriales</taxon>
        <taxon>Haloarculaceae</taxon>
        <taxon>Haloarcula</taxon>
    </lineage>
</organism>
<protein>
    <submittedName>
        <fullName evidence="2">Uncharacterized protein</fullName>
    </submittedName>
</protein>